<proteinExistence type="predicted"/>
<dbReference type="Proteomes" id="UP000310158">
    <property type="component" value="Unassembled WGS sequence"/>
</dbReference>
<gene>
    <name evidence="1" type="ORF">EW146_g8253</name>
</gene>
<keyword evidence="2" id="KW-1185">Reference proteome</keyword>
<reference evidence="1 2" key="1">
    <citation type="submission" date="2019-02" db="EMBL/GenBank/DDBJ databases">
        <title>Genome sequencing of the rare red list fungi Bondarzewia mesenterica.</title>
        <authorList>
            <person name="Buettner E."/>
            <person name="Kellner H."/>
        </authorList>
    </citation>
    <scope>NUCLEOTIDE SEQUENCE [LARGE SCALE GENOMIC DNA]</scope>
    <source>
        <strain evidence="1 2">DSM 108281</strain>
    </source>
</reference>
<protein>
    <submittedName>
        <fullName evidence="1">Uncharacterized protein</fullName>
    </submittedName>
</protein>
<sequence length="78" mass="8998">MVRDLPWSAANEHLVEIFEITGQVELAGILFERMRSKVLRNFMYGGRPLDVHYDDRWHTFMPMAAKIVQAIPMHGDAA</sequence>
<organism evidence="1 2">
    <name type="scientific">Bondarzewia mesenterica</name>
    <dbReference type="NCBI Taxonomy" id="1095465"/>
    <lineage>
        <taxon>Eukaryota</taxon>
        <taxon>Fungi</taxon>
        <taxon>Dikarya</taxon>
        <taxon>Basidiomycota</taxon>
        <taxon>Agaricomycotina</taxon>
        <taxon>Agaricomycetes</taxon>
        <taxon>Russulales</taxon>
        <taxon>Bondarzewiaceae</taxon>
        <taxon>Bondarzewia</taxon>
    </lineage>
</organism>
<comment type="caution">
    <text evidence="1">The sequence shown here is derived from an EMBL/GenBank/DDBJ whole genome shotgun (WGS) entry which is preliminary data.</text>
</comment>
<dbReference type="EMBL" id="SGPL01000547">
    <property type="protein sequence ID" value="THH10818.1"/>
    <property type="molecule type" value="Genomic_DNA"/>
</dbReference>
<dbReference type="OrthoDB" id="1049195at2759"/>
<accession>A0A4S4LHQ1</accession>
<evidence type="ECO:0000313" key="2">
    <source>
        <dbReference type="Proteomes" id="UP000310158"/>
    </source>
</evidence>
<name>A0A4S4LHQ1_9AGAM</name>
<evidence type="ECO:0000313" key="1">
    <source>
        <dbReference type="EMBL" id="THH10818.1"/>
    </source>
</evidence>
<dbReference type="AlphaFoldDB" id="A0A4S4LHQ1"/>